<dbReference type="GeneID" id="60254853"/>
<reference evidence="2 3" key="1">
    <citation type="submission" date="2018-05" db="EMBL/GenBank/DDBJ databases">
        <title>Genomic Encyclopedia of Type Strains, Phase IV (KMG-IV): sequencing the most valuable type-strain genomes for metagenomic binning, comparative biology and taxonomic classification.</title>
        <authorList>
            <person name="Goeker M."/>
        </authorList>
    </citation>
    <scope>NUCLEOTIDE SEQUENCE [LARGE SCALE GENOMIC DNA]</scope>
    <source>
        <strain evidence="2 3">DSM 7229</strain>
    </source>
</reference>
<dbReference type="RefSeq" id="WP_060490207.1">
    <property type="nucleotide sequence ID" value="NZ_CAJGZY010000033.1"/>
</dbReference>
<proteinExistence type="predicted"/>
<protein>
    <recommendedName>
        <fullName evidence="4">Sulfotransferase family protein</fullName>
    </recommendedName>
</protein>
<keyword evidence="3" id="KW-1185">Reference proteome</keyword>
<evidence type="ECO:0000313" key="2">
    <source>
        <dbReference type="EMBL" id="PWK13652.1"/>
    </source>
</evidence>
<dbReference type="AlphaFoldDB" id="A0A2V2A6N1"/>
<evidence type="ECO:0008006" key="4">
    <source>
        <dbReference type="Google" id="ProtNLM"/>
    </source>
</evidence>
<dbReference type="EMBL" id="QGGM01000004">
    <property type="protein sequence ID" value="PWK13652.1"/>
    <property type="molecule type" value="Genomic_DNA"/>
</dbReference>
<sequence length="464" mass="53374">MSIIIQTGHRSSNSKLLMQKLYNRGLSEPLHSYTHQLTSQQIADTIFKVISRNSTAVTNNKLIDNVMTDFLLSNLDFENWGWESEKNLMALEYWQETASDVIFILVFDHPSNLLNQISSQAMTVDLLNQIMSDWVSYHQNMLDFLENNQNKALLIEGKCAIDSISKLSEKLKTIANTLQLKSSWQVSNQIEDNSKHSLDHQSNIVKDHVFEEVLSQYPEVIRLFNALLDKAAIKDSNSIYKLKKTNINSLVSLLNHLQESDLAEKYHEQQVDNSFLKETLDEVNKDKKEIEKKYIEIKNILDRRTSEKKIDTNKCTNELEVTNQLLMEQLQLAQEKIEEYYLNLGNTKESIVSNSNKIYPKGAAEALKKELPYILGSTIITHSKSVKGIVKLPASLLHEHKNFKSNKSIPSSIEMYADSVEAEKVKRHLSYKIGKVFVESFDSPINFIILPFKMIKEVKNFKKK</sequence>
<gene>
    <name evidence="2" type="ORF">C8D84_104134</name>
</gene>
<comment type="caution">
    <text evidence="2">The sequence shown here is derived from an EMBL/GenBank/DDBJ whole genome shotgun (WGS) entry which is preliminary data.</text>
</comment>
<evidence type="ECO:0000313" key="3">
    <source>
        <dbReference type="Proteomes" id="UP000245655"/>
    </source>
</evidence>
<feature type="coiled-coil region" evidence="1">
    <location>
        <begin position="273"/>
        <end position="343"/>
    </location>
</feature>
<dbReference type="Proteomes" id="UP000245655">
    <property type="component" value="Unassembled WGS sequence"/>
</dbReference>
<name>A0A2V2A6N1_PSYIM</name>
<keyword evidence="1" id="KW-0175">Coiled coil</keyword>
<organism evidence="2 3">
    <name type="scientific">Psychrobacter immobilis</name>
    <dbReference type="NCBI Taxonomy" id="498"/>
    <lineage>
        <taxon>Bacteria</taxon>
        <taxon>Pseudomonadati</taxon>
        <taxon>Pseudomonadota</taxon>
        <taxon>Gammaproteobacteria</taxon>
        <taxon>Moraxellales</taxon>
        <taxon>Moraxellaceae</taxon>
        <taxon>Psychrobacter</taxon>
    </lineage>
</organism>
<evidence type="ECO:0000256" key="1">
    <source>
        <dbReference type="SAM" id="Coils"/>
    </source>
</evidence>
<accession>A0A2V2A6N1</accession>